<evidence type="ECO:0000256" key="8">
    <source>
        <dbReference type="ARBA" id="ARBA00023303"/>
    </source>
</evidence>
<feature type="transmembrane region" description="Helical" evidence="11">
    <location>
        <begin position="233"/>
        <end position="251"/>
    </location>
</feature>
<keyword evidence="8" id="KW-0407">Ion channel</keyword>
<evidence type="ECO:0000259" key="12">
    <source>
        <dbReference type="Pfam" id="PF00520"/>
    </source>
</evidence>
<dbReference type="PROSITE" id="PS50096">
    <property type="entry name" value="IQ"/>
    <property type="match status" value="1"/>
</dbReference>
<feature type="transmembrane region" description="Helical" evidence="11">
    <location>
        <begin position="258"/>
        <end position="276"/>
    </location>
</feature>
<proteinExistence type="predicted"/>
<evidence type="ECO:0000256" key="11">
    <source>
        <dbReference type="SAM" id="Phobius"/>
    </source>
</evidence>
<feature type="transmembrane region" description="Helical" evidence="11">
    <location>
        <begin position="12"/>
        <end position="32"/>
    </location>
</feature>
<dbReference type="GO" id="GO:0022843">
    <property type="term" value="F:voltage-gated monoatomic cation channel activity"/>
    <property type="evidence" value="ECO:0007669"/>
    <property type="project" value="UniProtKB-ARBA"/>
</dbReference>
<gene>
    <name evidence="14" type="ORF">GPECTOR_28g777</name>
</gene>
<evidence type="ECO:0000256" key="6">
    <source>
        <dbReference type="ARBA" id="ARBA00023065"/>
    </source>
</evidence>
<organism evidence="14 15">
    <name type="scientific">Gonium pectorale</name>
    <name type="common">Green alga</name>
    <dbReference type="NCBI Taxonomy" id="33097"/>
    <lineage>
        <taxon>Eukaryota</taxon>
        <taxon>Viridiplantae</taxon>
        <taxon>Chlorophyta</taxon>
        <taxon>core chlorophytes</taxon>
        <taxon>Chlorophyceae</taxon>
        <taxon>CS clade</taxon>
        <taxon>Chlamydomonadales</taxon>
        <taxon>Volvocaceae</taxon>
        <taxon>Gonium</taxon>
    </lineage>
</organism>
<evidence type="ECO:0000256" key="4">
    <source>
        <dbReference type="ARBA" id="ARBA00022737"/>
    </source>
</evidence>
<evidence type="ECO:0000259" key="13">
    <source>
        <dbReference type="Pfam" id="PF16905"/>
    </source>
</evidence>
<keyword evidence="15" id="KW-1185">Reference proteome</keyword>
<dbReference type="PANTHER" id="PTHR10037">
    <property type="entry name" value="VOLTAGE-GATED CATION CHANNEL CALCIUM AND SODIUM"/>
    <property type="match status" value="1"/>
</dbReference>
<feature type="transmembrane region" description="Helical" evidence="11">
    <location>
        <begin position="149"/>
        <end position="171"/>
    </location>
</feature>
<feature type="domain" description="Ion transport" evidence="12">
    <location>
        <begin position="239"/>
        <end position="502"/>
    </location>
</feature>
<evidence type="ECO:0008006" key="16">
    <source>
        <dbReference type="Google" id="ProtNLM"/>
    </source>
</evidence>
<dbReference type="STRING" id="33097.A0A150GGA5"/>
<keyword evidence="9" id="KW-0175">Coiled coil</keyword>
<evidence type="ECO:0000256" key="5">
    <source>
        <dbReference type="ARBA" id="ARBA00022989"/>
    </source>
</evidence>
<feature type="region of interest" description="Disordered" evidence="10">
    <location>
        <begin position="829"/>
        <end position="942"/>
    </location>
</feature>
<feature type="domain" description="Voltage-dependent L-type calcium channel IQ-associated" evidence="13">
    <location>
        <begin position="520"/>
        <end position="574"/>
    </location>
</feature>
<dbReference type="OrthoDB" id="416585at2759"/>
<keyword evidence="6" id="KW-0406">Ion transport</keyword>
<dbReference type="GO" id="GO:0001518">
    <property type="term" value="C:voltage-gated sodium channel complex"/>
    <property type="evidence" value="ECO:0007669"/>
    <property type="project" value="TreeGrafter"/>
</dbReference>
<keyword evidence="5 11" id="KW-1133">Transmembrane helix</keyword>
<feature type="transmembrane region" description="Helical" evidence="11">
    <location>
        <begin position="296"/>
        <end position="329"/>
    </location>
</feature>
<comment type="caution">
    <text evidence="14">The sequence shown here is derived from an EMBL/GenBank/DDBJ whole genome shotgun (WGS) entry which is preliminary data.</text>
</comment>
<evidence type="ECO:0000313" key="14">
    <source>
        <dbReference type="EMBL" id="KXZ48370.1"/>
    </source>
</evidence>
<protein>
    <recommendedName>
        <fullName evidence="16">Ion transport domain-containing protein</fullName>
    </recommendedName>
</protein>
<dbReference type="Gene3D" id="1.10.287.70">
    <property type="match status" value="2"/>
</dbReference>
<dbReference type="InterPro" id="IPR043203">
    <property type="entry name" value="VGCC_Ca_Na"/>
</dbReference>
<dbReference type="Pfam" id="PF00520">
    <property type="entry name" value="Ion_trans"/>
    <property type="match status" value="2"/>
</dbReference>
<evidence type="ECO:0000256" key="10">
    <source>
        <dbReference type="SAM" id="MobiDB-lite"/>
    </source>
</evidence>
<dbReference type="Pfam" id="PF16905">
    <property type="entry name" value="GPHH"/>
    <property type="match status" value="1"/>
</dbReference>
<feature type="compositionally biased region" description="Basic and acidic residues" evidence="10">
    <location>
        <begin position="745"/>
        <end position="762"/>
    </location>
</feature>
<evidence type="ECO:0000256" key="7">
    <source>
        <dbReference type="ARBA" id="ARBA00023136"/>
    </source>
</evidence>
<dbReference type="Gene3D" id="1.20.120.350">
    <property type="entry name" value="Voltage-gated potassium channels. Chain C"/>
    <property type="match status" value="1"/>
</dbReference>
<feature type="region of interest" description="Disordered" evidence="10">
    <location>
        <begin position="1001"/>
        <end position="1062"/>
    </location>
</feature>
<dbReference type="EMBL" id="LSYV01000029">
    <property type="protein sequence ID" value="KXZ48370.1"/>
    <property type="molecule type" value="Genomic_DNA"/>
</dbReference>
<dbReference type="SUPFAM" id="SSF81324">
    <property type="entry name" value="Voltage-gated potassium channels"/>
    <property type="match status" value="1"/>
</dbReference>
<evidence type="ECO:0000256" key="2">
    <source>
        <dbReference type="ARBA" id="ARBA00022448"/>
    </source>
</evidence>
<feature type="compositionally biased region" description="Basic and acidic residues" evidence="10">
    <location>
        <begin position="1045"/>
        <end position="1055"/>
    </location>
</feature>
<feature type="transmembrane region" description="Helical" evidence="11">
    <location>
        <begin position="350"/>
        <end position="375"/>
    </location>
</feature>
<dbReference type="GO" id="GO:0005248">
    <property type="term" value="F:voltage-gated sodium channel activity"/>
    <property type="evidence" value="ECO:0007669"/>
    <property type="project" value="TreeGrafter"/>
</dbReference>
<feature type="region of interest" description="Disordered" evidence="10">
    <location>
        <begin position="785"/>
        <end position="806"/>
    </location>
</feature>
<dbReference type="PANTHER" id="PTHR10037:SF62">
    <property type="entry name" value="SODIUM CHANNEL PROTEIN 60E"/>
    <property type="match status" value="1"/>
</dbReference>
<evidence type="ECO:0000256" key="9">
    <source>
        <dbReference type="SAM" id="Coils"/>
    </source>
</evidence>
<keyword evidence="2" id="KW-0813">Transport</keyword>
<reference evidence="15" key="1">
    <citation type="journal article" date="2016" name="Nat. Commun.">
        <title>The Gonium pectorale genome demonstrates co-option of cell cycle regulation during the evolution of multicellularity.</title>
        <authorList>
            <person name="Hanschen E.R."/>
            <person name="Marriage T.N."/>
            <person name="Ferris P.J."/>
            <person name="Hamaji T."/>
            <person name="Toyoda A."/>
            <person name="Fujiyama A."/>
            <person name="Neme R."/>
            <person name="Noguchi H."/>
            <person name="Minakuchi Y."/>
            <person name="Suzuki M."/>
            <person name="Kawai-Toyooka H."/>
            <person name="Smith D.R."/>
            <person name="Sparks H."/>
            <person name="Anderson J."/>
            <person name="Bakaric R."/>
            <person name="Luria V."/>
            <person name="Karger A."/>
            <person name="Kirschner M.W."/>
            <person name="Durand P.M."/>
            <person name="Michod R.E."/>
            <person name="Nozaki H."/>
            <person name="Olson B.J."/>
        </authorList>
    </citation>
    <scope>NUCLEOTIDE SEQUENCE [LARGE SCALE GENOMIC DNA]</scope>
    <source>
        <strain evidence="15">NIES-2863</strain>
    </source>
</reference>
<dbReference type="AlphaFoldDB" id="A0A150GGA5"/>
<dbReference type="Proteomes" id="UP000075714">
    <property type="component" value="Unassembled WGS sequence"/>
</dbReference>
<feature type="coiled-coil region" evidence="9">
    <location>
        <begin position="646"/>
        <end position="676"/>
    </location>
</feature>
<comment type="subcellular location">
    <subcellularLocation>
        <location evidence="1">Membrane</location>
        <topology evidence="1">Multi-pass membrane protein</topology>
    </subcellularLocation>
</comment>
<sequence length="1062" mass="109923">MALFSSLRSLVYVGLVCLLFYLLFGILGVNLLKGELRYCADSATGGLLDAWSLLPPGQAINSSWCAAGNHSLASNAYLAPLGLELPTPGSLQTEWVSPTVPSFDHLGVSMLTLFGVATTELWVSTMSSAMAAVEPEQQPVFNHNPAMSLFFVAFMVVGAFLVLNLLIAITIDKFGELQAKQLGYNIFLTPQQQAWVDVQRLLGDTRPARVVVPPGEAAPRRQALYEFVMSRPFMHSIDAVVLVNILFMMLNHADMSPAWVAALMWGDLAFAAIFAVEAVLQATALGPAQYFADSWYLMLFVIAAASVATVGLEIGGVGSITLAALLRVLRVTRFLHMLSNVDQLRRLTRTLTLALPAILNVGSVLALFFFVWSVLGMNLFGDIKYGTYVSRHNNFRDWPNAMMVLFRQVTGESWDGVMADCMVTRGCVMLKANATSPATGQPLEAGSYFNPGDTAIRGLPASVLDDRCSPSAFLGAAYFVCFELVCAYIIINIVVAVILEGMINEEADEMLPVSRSAVEQFVRVWSELDPRASATIRAADLPVLIMELDPPLGNRGTRSMRWGAQDIIMAVDIPNRANRFHFAEVLHALAGRVAGTELPDLTEEKVFGRMERRLPRNPRPADDRYTAAHFHSALHVAAAIKGFVARHAMREQLDAFKEQLAEMEAAEAAAREAALRASIAAWQKGVGAGAGSRGGSVASGGLGGGGGGLGGAGGGSASGGGRTRVAFSLSAAPQNRPSDSAASREAAKAAEARPGEPPHDPLFDFCAVPAYESDAGSPRASAVAAAGVSGDGGGDGAAPSAGAKAGGTASSLVAVPAATKATLEEALSAGSDAARTAPVLRPEGSGPATDQPLRQRRSSDLSGGAAGSDGDPRVGLAPPPGAAGGPDGRDQPGLSTVRSLSRGASRTSHSSRGRSGADRGAAPGAGPLPPRPPLPSLPPPLPTATVVAGAAAAVGRRASADLLVDEPAVEELELVHVPSARSTAAAVAAAAVAVAAASAAVPAPPTLSSEDGAGSLRADPSLLTLPSHDHDAELAAGAGLGGARGDGDGGDHGGRDGGGSWV</sequence>
<feature type="compositionally biased region" description="Low complexity" evidence="10">
    <location>
        <begin position="899"/>
        <end position="925"/>
    </location>
</feature>
<feature type="region of interest" description="Disordered" evidence="10">
    <location>
        <begin position="730"/>
        <end position="764"/>
    </location>
</feature>
<feature type="compositionally biased region" description="Pro residues" evidence="10">
    <location>
        <begin position="926"/>
        <end position="942"/>
    </location>
</feature>
<keyword evidence="7 11" id="KW-0472">Membrane</keyword>
<dbReference type="InterPro" id="IPR005821">
    <property type="entry name" value="Ion_trans_dom"/>
</dbReference>
<dbReference type="InterPro" id="IPR031649">
    <property type="entry name" value="GPHH_dom"/>
</dbReference>
<evidence type="ECO:0000313" key="15">
    <source>
        <dbReference type="Proteomes" id="UP000075714"/>
    </source>
</evidence>
<dbReference type="Gene3D" id="1.10.238.10">
    <property type="entry name" value="EF-hand"/>
    <property type="match status" value="1"/>
</dbReference>
<keyword evidence="4" id="KW-0677">Repeat</keyword>
<feature type="compositionally biased region" description="Low complexity" evidence="10">
    <location>
        <begin position="797"/>
        <end position="806"/>
    </location>
</feature>
<keyword evidence="3 11" id="KW-0812">Transmembrane</keyword>
<evidence type="ECO:0000256" key="1">
    <source>
        <dbReference type="ARBA" id="ARBA00004141"/>
    </source>
</evidence>
<feature type="domain" description="Ion transport" evidence="12">
    <location>
        <begin position="2"/>
        <end position="181"/>
    </location>
</feature>
<name>A0A150GGA5_GONPE</name>
<dbReference type="InterPro" id="IPR027359">
    <property type="entry name" value="Volt_channel_dom_sf"/>
</dbReference>
<accession>A0A150GGA5</accession>
<evidence type="ECO:0000256" key="3">
    <source>
        <dbReference type="ARBA" id="ARBA00022692"/>
    </source>
</evidence>